<dbReference type="PANTHER" id="PTHR31620">
    <property type="entry name" value="PROTEIN RETICULATA-RELATED 2, CHLOROPLASTIC-RELATED"/>
    <property type="match status" value="1"/>
</dbReference>
<evidence type="ECO:0000256" key="8">
    <source>
        <dbReference type="ARBA" id="ARBA00022989"/>
    </source>
</evidence>
<dbReference type="GO" id="GO:0016020">
    <property type="term" value="C:membrane"/>
    <property type="evidence" value="ECO:0007669"/>
    <property type="project" value="UniProtKB-SubCell"/>
</dbReference>
<evidence type="ECO:0000256" key="6">
    <source>
        <dbReference type="ARBA" id="ARBA00022692"/>
    </source>
</evidence>
<dbReference type="Proteomes" id="UP000037460">
    <property type="component" value="Unassembled WGS sequence"/>
</dbReference>
<reference evidence="12" key="1">
    <citation type="journal article" date="2015" name="PLoS Genet.">
        <title>Genome Sequence and Transcriptome Analyses of Chrysochromulina tobin: Metabolic Tools for Enhanced Algal Fitness in the Prominent Order Prymnesiales (Haptophyceae).</title>
        <authorList>
            <person name="Hovde B.T."/>
            <person name="Deodato C.R."/>
            <person name="Hunsperger H.M."/>
            <person name="Ryken S.A."/>
            <person name="Yost W."/>
            <person name="Jha R.K."/>
            <person name="Patterson J."/>
            <person name="Monnat R.J. Jr."/>
            <person name="Barlow S.B."/>
            <person name="Starkenburg S.R."/>
            <person name="Cattolico R.A."/>
        </authorList>
    </citation>
    <scope>NUCLEOTIDE SEQUENCE</scope>
    <source>
        <strain evidence="12">CCMP291</strain>
    </source>
</reference>
<evidence type="ECO:0000256" key="4">
    <source>
        <dbReference type="ARBA" id="ARBA00022528"/>
    </source>
</evidence>
<comment type="similarity">
    <text evidence="3">Belongs to the RETICULATA family.</text>
</comment>
<keyword evidence="9 10" id="KW-0472">Membrane</keyword>
<evidence type="ECO:0000313" key="12">
    <source>
        <dbReference type="Proteomes" id="UP000037460"/>
    </source>
</evidence>
<dbReference type="PANTHER" id="PTHR31620:SF8">
    <property type="entry name" value="PROTEIN RETICULATA-RELATED 4, CHLOROPLASTIC-LIKE"/>
    <property type="match status" value="1"/>
</dbReference>
<sequence>MEITLGFLSTLAAEKAARGADLLKEIDFVLANLILVVLTNVALVLTLCPVAAVAPSPVAGTYAAWASRLPGFFLQKGDFSAMQRAACFFSKALLFSGVGAFTSSAGQAVTLGLVQLRTKLRPDDAPKVTLAPVLPTARAYAAFMAGSSNTRYQLVNSFEANVLPALPGPASLKASASFVLRTGNNYVGSANWIWWAKFNKLQ</sequence>
<comment type="caution">
    <text evidence="11">The sequence shown here is derived from an EMBL/GenBank/DDBJ whole genome shotgun (WGS) entry which is preliminary data.</text>
</comment>
<keyword evidence="12" id="KW-1185">Reference proteome</keyword>
<feature type="transmembrane region" description="Helical" evidence="10">
    <location>
        <begin position="29"/>
        <end position="54"/>
    </location>
</feature>
<gene>
    <name evidence="11" type="ORF">Ctob_004732</name>
</gene>
<comment type="subcellular location">
    <subcellularLocation>
        <location evidence="1">Membrane</location>
        <topology evidence="1">Multi-pass membrane protein</topology>
    </subcellularLocation>
    <subcellularLocation>
        <location evidence="2">Plastid</location>
        <location evidence="2">Chloroplast</location>
    </subcellularLocation>
</comment>
<evidence type="ECO:0000256" key="2">
    <source>
        <dbReference type="ARBA" id="ARBA00004229"/>
    </source>
</evidence>
<dbReference type="EMBL" id="JWZX01003209">
    <property type="protein sequence ID" value="KOO23245.1"/>
    <property type="molecule type" value="Genomic_DNA"/>
</dbReference>
<evidence type="ECO:0000256" key="5">
    <source>
        <dbReference type="ARBA" id="ARBA00022640"/>
    </source>
</evidence>
<keyword evidence="7" id="KW-0809">Transit peptide</keyword>
<evidence type="ECO:0000313" key="11">
    <source>
        <dbReference type="EMBL" id="KOO23245.1"/>
    </source>
</evidence>
<keyword evidence="6 10" id="KW-0812">Transmembrane</keyword>
<evidence type="ECO:0000256" key="1">
    <source>
        <dbReference type="ARBA" id="ARBA00004141"/>
    </source>
</evidence>
<dbReference type="AlphaFoldDB" id="A0A0M0J9S0"/>
<keyword evidence="8 10" id="KW-1133">Transmembrane helix</keyword>
<evidence type="ECO:0000256" key="3">
    <source>
        <dbReference type="ARBA" id="ARBA00010793"/>
    </source>
</evidence>
<keyword evidence="4" id="KW-0150">Chloroplast</keyword>
<name>A0A0M0J9S0_9EUKA</name>
<evidence type="ECO:0000256" key="9">
    <source>
        <dbReference type="ARBA" id="ARBA00023136"/>
    </source>
</evidence>
<dbReference type="GO" id="GO:0009507">
    <property type="term" value="C:chloroplast"/>
    <property type="evidence" value="ECO:0007669"/>
    <property type="project" value="UniProtKB-SubCell"/>
</dbReference>
<organism evidence="11 12">
    <name type="scientific">Chrysochromulina tobinii</name>
    <dbReference type="NCBI Taxonomy" id="1460289"/>
    <lineage>
        <taxon>Eukaryota</taxon>
        <taxon>Haptista</taxon>
        <taxon>Haptophyta</taxon>
        <taxon>Prymnesiophyceae</taxon>
        <taxon>Prymnesiales</taxon>
        <taxon>Chrysochromulinaceae</taxon>
        <taxon>Chrysochromulina</taxon>
    </lineage>
</organism>
<evidence type="ECO:0000256" key="10">
    <source>
        <dbReference type="SAM" id="Phobius"/>
    </source>
</evidence>
<dbReference type="OrthoDB" id="205639at2759"/>
<protein>
    <submittedName>
        <fullName evidence="11">Uncharacterized protein</fullName>
    </submittedName>
</protein>
<proteinExistence type="inferred from homology"/>
<dbReference type="Pfam" id="PF11891">
    <property type="entry name" value="RETICULATA-like"/>
    <property type="match status" value="1"/>
</dbReference>
<evidence type="ECO:0000256" key="7">
    <source>
        <dbReference type="ARBA" id="ARBA00022946"/>
    </source>
</evidence>
<keyword evidence="5" id="KW-0934">Plastid</keyword>
<accession>A0A0M0J9S0</accession>
<dbReference type="InterPro" id="IPR021825">
    <property type="entry name" value="RETICULATA-related"/>
</dbReference>